<reference evidence="1" key="1">
    <citation type="journal article" date="2014" name="Front. Microbiol.">
        <title>High frequency of phylogenetically diverse reductive dehalogenase-homologous genes in deep subseafloor sedimentary metagenomes.</title>
        <authorList>
            <person name="Kawai M."/>
            <person name="Futagami T."/>
            <person name="Toyoda A."/>
            <person name="Takaki Y."/>
            <person name="Nishi S."/>
            <person name="Hori S."/>
            <person name="Arai W."/>
            <person name="Tsubouchi T."/>
            <person name="Morono Y."/>
            <person name="Uchiyama I."/>
            <person name="Ito T."/>
            <person name="Fujiyama A."/>
            <person name="Inagaki F."/>
            <person name="Takami H."/>
        </authorList>
    </citation>
    <scope>NUCLEOTIDE SEQUENCE</scope>
    <source>
        <strain evidence="1">Expedition CK06-06</strain>
    </source>
</reference>
<dbReference type="GO" id="GO:0005794">
    <property type="term" value="C:Golgi apparatus"/>
    <property type="evidence" value="ECO:0007669"/>
    <property type="project" value="TreeGrafter"/>
</dbReference>
<gene>
    <name evidence="1" type="ORF">S01H1_32696</name>
</gene>
<accession>X0UY27</accession>
<name>X0UY27_9ZZZZ</name>
<dbReference type="InterPro" id="IPR015943">
    <property type="entry name" value="WD40/YVTN_repeat-like_dom_sf"/>
</dbReference>
<dbReference type="GO" id="GO:0016020">
    <property type="term" value="C:membrane"/>
    <property type="evidence" value="ECO:0007669"/>
    <property type="project" value="TreeGrafter"/>
</dbReference>
<proteinExistence type="predicted"/>
<protein>
    <recommendedName>
        <fullName evidence="2">Sortilin N-terminal domain-containing protein</fullName>
    </recommendedName>
</protein>
<evidence type="ECO:0000313" key="1">
    <source>
        <dbReference type="EMBL" id="GAG05203.1"/>
    </source>
</evidence>
<dbReference type="InterPro" id="IPR050310">
    <property type="entry name" value="VPS10-sortilin"/>
</dbReference>
<dbReference type="Gene3D" id="2.130.10.10">
    <property type="entry name" value="YVTN repeat-like/Quinoprotein amine dehydrogenase"/>
    <property type="match status" value="2"/>
</dbReference>
<dbReference type="PANTHER" id="PTHR12106:SF27">
    <property type="entry name" value="SORTILIN-RELATED RECEPTOR"/>
    <property type="match status" value="1"/>
</dbReference>
<dbReference type="AlphaFoldDB" id="X0UY27"/>
<dbReference type="PANTHER" id="PTHR12106">
    <property type="entry name" value="SORTILIN RELATED"/>
    <property type="match status" value="1"/>
</dbReference>
<dbReference type="EMBL" id="BARS01020258">
    <property type="protein sequence ID" value="GAG05203.1"/>
    <property type="molecule type" value="Genomic_DNA"/>
</dbReference>
<sequence length="233" mass="26309">MTPYIISHYDPRTLYYGAHKVFKSLDRGDSWQCISPDLTTNPGKDKQGNVPYGTLTTISESRIKQGLIYVGTDDGNVQVTRDGGKSWTLVISGLPPKWVSRVVASRYEQGSVYVSLTGYREDDFEKYLYMSTDFGQTWSSIASNLPAESINVVREDPKKEQILYVGTDLGVYVSLNQEKTWHSLCNHLPTTPVHDLVIHPREDEMVIGTHGRSCFVLDVKPIQNRKQLTKTGY</sequence>
<comment type="caution">
    <text evidence="1">The sequence shown here is derived from an EMBL/GenBank/DDBJ whole genome shotgun (WGS) entry which is preliminary data.</text>
</comment>
<dbReference type="CDD" id="cd15482">
    <property type="entry name" value="Sialidase_non-viral"/>
    <property type="match status" value="1"/>
</dbReference>
<dbReference type="GO" id="GO:0006892">
    <property type="term" value="P:post-Golgi vesicle-mediated transport"/>
    <property type="evidence" value="ECO:0007669"/>
    <property type="project" value="TreeGrafter"/>
</dbReference>
<dbReference type="SUPFAM" id="SSF110296">
    <property type="entry name" value="Oligoxyloglucan reducing end-specific cellobiohydrolase"/>
    <property type="match status" value="1"/>
</dbReference>
<evidence type="ECO:0008006" key="2">
    <source>
        <dbReference type="Google" id="ProtNLM"/>
    </source>
</evidence>
<organism evidence="1">
    <name type="scientific">marine sediment metagenome</name>
    <dbReference type="NCBI Taxonomy" id="412755"/>
    <lineage>
        <taxon>unclassified sequences</taxon>
        <taxon>metagenomes</taxon>
        <taxon>ecological metagenomes</taxon>
    </lineage>
</organism>
<dbReference type="Pfam" id="PF02012">
    <property type="entry name" value="BNR"/>
    <property type="match status" value="1"/>
</dbReference>
<dbReference type="InterPro" id="IPR002860">
    <property type="entry name" value="BNR_rpt"/>
</dbReference>